<organism evidence="2 3">
    <name type="scientific">Lolium multiflorum</name>
    <name type="common">Italian ryegrass</name>
    <name type="synonym">Lolium perenne subsp. multiflorum</name>
    <dbReference type="NCBI Taxonomy" id="4521"/>
    <lineage>
        <taxon>Eukaryota</taxon>
        <taxon>Viridiplantae</taxon>
        <taxon>Streptophyta</taxon>
        <taxon>Embryophyta</taxon>
        <taxon>Tracheophyta</taxon>
        <taxon>Spermatophyta</taxon>
        <taxon>Magnoliopsida</taxon>
        <taxon>Liliopsida</taxon>
        <taxon>Poales</taxon>
        <taxon>Poaceae</taxon>
        <taxon>BOP clade</taxon>
        <taxon>Pooideae</taxon>
        <taxon>Poodae</taxon>
        <taxon>Poeae</taxon>
        <taxon>Poeae Chloroplast Group 2 (Poeae type)</taxon>
        <taxon>Loliodinae</taxon>
        <taxon>Loliinae</taxon>
        <taxon>Lolium</taxon>
    </lineage>
</organism>
<dbReference type="InterPro" id="IPR025315">
    <property type="entry name" value="DUF4220"/>
</dbReference>
<sequence length="550" mass="62932">MSWPVPKLPGGFTGVELGCKSTVQSSLKVLARDKHRRYSHIVEHQAVACCCCKGGLDQDEMDLLRAHSLFHICKRGIVDSVIPAEVDNEERKIIRGLRGNHESMWRVMEMELSLMYDILYTKASVTHSWVGYCIRAISPVAIFASLVLFQLSSKDGYRRVDVGITYTLLGGALVLETKSLLGALGSSWALAFLCGIQWDWLRQSALSSGRWYRLRRALISLRRSWPGKIIMTGTSRKWSGTMGQHNMLRFRAGQVDPKSRRLGNLFSFLGLGEWWNRRYYSCTIIVPEEVMKHAQKVNTWVSRYDINTMGLLRHKWGELGLGEKWYPGLFTKLEIWHGVDFHESIISWHIATDLIFAAMEKNGHGAPDDSVAIVRALSNYMMFLLVDRPDMLPGLPQNWLYEQTCNKLDKLCQNHPVGSPADICTVLKKFFRLRHHWDLRPTTLEKDFAEKIRTLDLNERSGSENPRLNYALQIAKVIEGEPHTDKGKVKLLLDLWTDFLVYAANRCSRESHARKLSSGGEFTTILWLVIEHLCQIKEYQREQTAEPGIL</sequence>
<keyword evidence="3" id="KW-1185">Reference proteome</keyword>
<protein>
    <recommendedName>
        <fullName evidence="1">DUF4220 domain-containing protein</fullName>
    </recommendedName>
</protein>
<accession>A0AAD8X7N0</accession>
<gene>
    <name evidence="2" type="ORF">QYE76_013466</name>
</gene>
<dbReference type="AlphaFoldDB" id="A0AAD8X7N0"/>
<reference evidence="2" key="1">
    <citation type="submission" date="2023-07" db="EMBL/GenBank/DDBJ databases">
        <title>A chromosome-level genome assembly of Lolium multiflorum.</title>
        <authorList>
            <person name="Chen Y."/>
            <person name="Copetti D."/>
            <person name="Kolliker R."/>
            <person name="Studer B."/>
        </authorList>
    </citation>
    <scope>NUCLEOTIDE SEQUENCE</scope>
    <source>
        <strain evidence="2">02402/16</strain>
        <tissue evidence="2">Leaf</tissue>
    </source>
</reference>
<dbReference type="Proteomes" id="UP001231189">
    <property type="component" value="Unassembled WGS sequence"/>
</dbReference>
<evidence type="ECO:0000313" key="3">
    <source>
        <dbReference type="Proteomes" id="UP001231189"/>
    </source>
</evidence>
<feature type="domain" description="DUF4220" evidence="1">
    <location>
        <begin position="57"/>
        <end position="249"/>
    </location>
</feature>
<name>A0AAD8X7N0_LOLMU</name>
<evidence type="ECO:0000259" key="1">
    <source>
        <dbReference type="Pfam" id="PF13968"/>
    </source>
</evidence>
<dbReference type="Pfam" id="PF13968">
    <property type="entry name" value="DUF4220"/>
    <property type="match status" value="1"/>
</dbReference>
<dbReference type="InterPro" id="IPR007658">
    <property type="entry name" value="DUF594"/>
</dbReference>
<dbReference type="EMBL" id="JAUUTY010000001">
    <property type="protein sequence ID" value="KAK1696769.1"/>
    <property type="molecule type" value="Genomic_DNA"/>
</dbReference>
<dbReference type="Pfam" id="PF04578">
    <property type="entry name" value="DUF594"/>
    <property type="match status" value="1"/>
</dbReference>
<evidence type="ECO:0000313" key="2">
    <source>
        <dbReference type="EMBL" id="KAK1696769.1"/>
    </source>
</evidence>
<dbReference type="PANTHER" id="PTHR31325">
    <property type="entry name" value="OS01G0798800 PROTEIN-RELATED"/>
    <property type="match status" value="1"/>
</dbReference>
<comment type="caution">
    <text evidence="2">The sequence shown here is derived from an EMBL/GenBank/DDBJ whole genome shotgun (WGS) entry which is preliminary data.</text>
</comment>
<proteinExistence type="predicted"/>